<dbReference type="PANTHER" id="PTHR36435:SF1">
    <property type="entry name" value="CAAX AMINO TERMINAL PROTEASE FAMILY PROTEIN"/>
    <property type="match status" value="1"/>
</dbReference>
<evidence type="ECO:0000313" key="4">
    <source>
        <dbReference type="EMBL" id="SFR40673.1"/>
    </source>
</evidence>
<dbReference type="Proteomes" id="UP000198531">
    <property type="component" value="Unassembled WGS sequence"/>
</dbReference>
<dbReference type="EMBL" id="FOYT01000001">
    <property type="protein sequence ID" value="SFR40673.1"/>
    <property type="molecule type" value="Genomic_DNA"/>
</dbReference>
<evidence type="ECO:0000256" key="2">
    <source>
        <dbReference type="SAM" id="Phobius"/>
    </source>
</evidence>
<reference evidence="5" key="1">
    <citation type="submission" date="2016-10" db="EMBL/GenBank/DDBJ databases">
        <authorList>
            <person name="Varghese N."/>
            <person name="Submissions S."/>
        </authorList>
    </citation>
    <scope>NUCLEOTIDE SEQUENCE [LARGE SCALE GENOMIC DNA]</scope>
    <source>
        <strain evidence="5">CGMCC 1.7736</strain>
    </source>
</reference>
<dbReference type="GO" id="GO:0080120">
    <property type="term" value="P:CAAX-box protein maturation"/>
    <property type="evidence" value="ECO:0007669"/>
    <property type="project" value="UniProtKB-ARBA"/>
</dbReference>
<sequence>MPDWATFAAFAAVVTTGLLLLSYASQGVVSSTDEREPSAPRDDPTRTPGETAFDGSRATETAADAEGDTVPAAAGADTTPAADADTASTDTDADSSLAADRRDPDRELVLPKSGVRYRPPPREETPELSTAALLANVAFSQGLFGVALLAGAWYAQIPAAAFGAGPATLSVSGLLVGVALGLSLYAVNEVGAAVGAAYGLGRSEDLRESLAPDSRAGWAALFFVVLPVIAGFEELLFRGALVGVLAAGFGVSPWLLAVVSSAAFALGHGAQGRLGVLVTGGLGFVLAAAFVLTGSLFVVVVAHYLVNALEFVVHEGLGVEWGGGADGVE</sequence>
<feature type="transmembrane region" description="Helical" evidence="2">
    <location>
        <begin position="167"/>
        <end position="187"/>
    </location>
</feature>
<dbReference type="Pfam" id="PF02517">
    <property type="entry name" value="Rce1-like"/>
    <property type="match status" value="1"/>
</dbReference>
<gene>
    <name evidence="4" type="ORF">SAMN04487947_1033</name>
</gene>
<dbReference type="PANTHER" id="PTHR36435">
    <property type="entry name" value="SLR1288 PROTEIN"/>
    <property type="match status" value="1"/>
</dbReference>
<evidence type="ECO:0000259" key="3">
    <source>
        <dbReference type="Pfam" id="PF02517"/>
    </source>
</evidence>
<keyword evidence="5" id="KW-1185">Reference proteome</keyword>
<feature type="compositionally biased region" description="Basic and acidic residues" evidence="1">
    <location>
        <begin position="99"/>
        <end position="109"/>
    </location>
</feature>
<dbReference type="InterPro" id="IPR003675">
    <property type="entry name" value="Rce1/LyrA-like_dom"/>
</dbReference>
<feature type="domain" description="CAAX prenyl protease 2/Lysostaphin resistance protein A-like" evidence="3">
    <location>
        <begin position="218"/>
        <end position="309"/>
    </location>
</feature>
<proteinExistence type="predicted"/>
<accession>A0A1I6GEP1</accession>
<feature type="region of interest" description="Disordered" evidence="1">
    <location>
        <begin position="27"/>
        <end position="124"/>
    </location>
</feature>
<feature type="compositionally biased region" description="Low complexity" evidence="1">
    <location>
        <begin position="58"/>
        <end position="98"/>
    </location>
</feature>
<feature type="transmembrane region" description="Helical" evidence="2">
    <location>
        <begin position="131"/>
        <end position="155"/>
    </location>
</feature>
<organism evidence="4 5">
    <name type="scientific">Halogeometricum rufum</name>
    <dbReference type="NCBI Taxonomy" id="553469"/>
    <lineage>
        <taxon>Archaea</taxon>
        <taxon>Methanobacteriati</taxon>
        <taxon>Methanobacteriota</taxon>
        <taxon>Stenosarchaea group</taxon>
        <taxon>Halobacteria</taxon>
        <taxon>Halobacteriales</taxon>
        <taxon>Haloferacaceae</taxon>
        <taxon>Halogeometricum</taxon>
    </lineage>
</organism>
<name>A0A1I6GEP1_9EURY</name>
<evidence type="ECO:0000313" key="5">
    <source>
        <dbReference type="Proteomes" id="UP000198531"/>
    </source>
</evidence>
<dbReference type="GO" id="GO:0006508">
    <property type="term" value="P:proteolysis"/>
    <property type="evidence" value="ECO:0007669"/>
    <property type="project" value="UniProtKB-KW"/>
</dbReference>
<keyword evidence="4" id="KW-0378">Hydrolase</keyword>
<dbReference type="AlphaFoldDB" id="A0A1I6GEP1"/>
<feature type="compositionally biased region" description="Basic and acidic residues" evidence="1">
    <location>
        <begin position="32"/>
        <end position="45"/>
    </location>
</feature>
<keyword evidence="4" id="KW-0645">Protease</keyword>
<keyword evidence="2" id="KW-0812">Transmembrane</keyword>
<keyword evidence="2" id="KW-0472">Membrane</keyword>
<dbReference type="GO" id="GO:0004175">
    <property type="term" value="F:endopeptidase activity"/>
    <property type="evidence" value="ECO:0007669"/>
    <property type="project" value="UniProtKB-ARBA"/>
</dbReference>
<feature type="transmembrane region" description="Helical" evidence="2">
    <location>
        <begin position="216"/>
        <end position="232"/>
    </location>
</feature>
<keyword evidence="2" id="KW-1133">Transmembrane helix</keyword>
<feature type="transmembrane region" description="Helical" evidence="2">
    <location>
        <begin position="284"/>
        <end position="306"/>
    </location>
</feature>
<dbReference type="InterPro" id="IPR052710">
    <property type="entry name" value="CAAX_protease"/>
</dbReference>
<dbReference type="OrthoDB" id="214851at2157"/>
<protein>
    <submittedName>
        <fullName evidence="4">Membrane protease YdiL, CAAX protease family</fullName>
    </submittedName>
</protein>
<evidence type="ECO:0000256" key="1">
    <source>
        <dbReference type="SAM" id="MobiDB-lite"/>
    </source>
</evidence>
<dbReference type="STRING" id="553469.SAMN04487947_1033"/>
<feature type="transmembrane region" description="Helical" evidence="2">
    <location>
        <begin position="239"/>
        <end position="264"/>
    </location>
</feature>
<dbReference type="RefSeq" id="WP_089805197.1">
    <property type="nucleotide sequence ID" value="NZ_FOYT01000001.1"/>
</dbReference>